<dbReference type="OrthoDB" id="6310850at2"/>
<name>B4SDU7_PELPB</name>
<dbReference type="AlphaFoldDB" id="B4SDU7"/>
<dbReference type="RefSeq" id="WP_012507433.1">
    <property type="nucleotide sequence ID" value="NC_011060.1"/>
</dbReference>
<gene>
    <name evidence="2" type="ordered locus">Ppha_0639</name>
</gene>
<evidence type="ECO:0000313" key="3">
    <source>
        <dbReference type="Proteomes" id="UP000002724"/>
    </source>
</evidence>
<evidence type="ECO:0000313" key="2">
    <source>
        <dbReference type="EMBL" id="ACF42938.1"/>
    </source>
</evidence>
<evidence type="ECO:0000259" key="1">
    <source>
        <dbReference type="Pfam" id="PF05050"/>
    </source>
</evidence>
<keyword evidence="3" id="KW-1185">Reference proteome</keyword>
<reference evidence="2 3" key="1">
    <citation type="submission" date="2008-06" db="EMBL/GenBank/DDBJ databases">
        <title>Complete sequence of Pelodictyon phaeoclathratiforme BU-1.</title>
        <authorList>
            <consortium name="US DOE Joint Genome Institute"/>
            <person name="Lucas S."/>
            <person name="Copeland A."/>
            <person name="Lapidus A."/>
            <person name="Glavina del Rio T."/>
            <person name="Dalin E."/>
            <person name="Tice H."/>
            <person name="Bruce D."/>
            <person name="Goodwin L."/>
            <person name="Pitluck S."/>
            <person name="Schmutz J."/>
            <person name="Larimer F."/>
            <person name="Land M."/>
            <person name="Hauser L."/>
            <person name="Kyrpides N."/>
            <person name="Mikhailova N."/>
            <person name="Liu Z."/>
            <person name="Li T."/>
            <person name="Zhao F."/>
            <person name="Overmann J."/>
            <person name="Bryant D.A."/>
            <person name="Richardson P."/>
        </authorList>
    </citation>
    <scope>NUCLEOTIDE SEQUENCE [LARGE SCALE GENOMIC DNA]</scope>
    <source>
        <strain evidence="3">DSM 5477 / BU-1</strain>
    </source>
</reference>
<dbReference type="eggNOG" id="ENOG5030IGR">
    <property type="taxonomic scope" value="Bacteria"/>
</dbReference>
<accession>B4SDU7</accession>
<dbReference type="HOGENOM" id="CLU_071271_0_0_10"/>
<sequence>MQKQIVLSVNPDRLAHFFRLIKPVTTNHPLIRIGGEFDGGYLIPDDLDKIKVCFSPGVSTIVDFELDLVKRGITCFLADYSVEAPPVQNKLFHFEKKYLGPSETSTDMTLENWVKKSAPNQTDYILQMDIEGGEYGVIFDTSSEILRKFRIMVIEFHSMYALIDKFGWELINLAFTKILKDFKIVHIHPNNCCRSIVYNKFEIPPVVEFTFLRKDRITEMEPSLFFPHPSDRKNVPENNDLLLPSCWYK</sequence>
<feature type="domain" description="Methyltransferase FkbM" evidence="1">
    <location>
        <begin position="107"/>
        <end position="158"/>
    </location>
</feature>
<organism evidence="2 3">
    <name type="scientific">Pelodictyon phaeoclathratiforme (strain DSM 5477 / BU-1)</name>
    <dbReference type="NCBI Taxonomy" id="324925"/>
    <lineage>
        <taxon>Bacteria</taxon>
        <taxon>Pseudomonadati</taxon>
        <taxon>Chlorobiota</taxon>
        <taxon>Chlorobiia</taxon>
        <taxon>Chlorobiales</taxon>
        <taxon>Chlorobiaceae</taxon>
        <taxon>Chlorobium/Pelodictyon group</taxon>
        <taxon>Pelodictyon</taxon>
    </lineage>
</organism>
<protein>
    <recommendedName>
        <fullName evidence="1">Methyltransferase FkbM domain-containing protein</fullName>
    </recommendedName>
</protein>
<dbReference type="EMBL" id="CP001110">
    <property type="protein sequence ID" value="ACF42938.1"/>
    <property type="molecule type" value="Genomic_DNA"/>
</dbReference>
<proteinExistence type="predicted"/>
<dbReference type="KEGG" id="pph:Ppha_0639"/>
<dbReference type="Proteomes" id="UP000002724">
    <property type="component" value="Chromosome"/>
</dbReference>
<dbReference type="Pfam" id="PF05050">
    <property type="entry name" value="Methyltransf_21"/>
    <property type="match status" value="1"/>
</dbReference>
<dbReference type="InterPro" id="IPR006342">
    <property type="entry name" value="FkbM_mtfrase"/>
</dbReference>
<dbReference type="STRING" id="324925.Ppha_0639"/>